<gene>
    <name evidence="5" type="ORF">QQ91_003075</name>
</gene>
<dbReference type="PANTHER" id="PTHR11122">
    <property type="entry name" value="APOSPORY-ASSOCIATED PROTEIN C-RELATED"/>
    <property type="match status" value="1"/>
</dbReference>
<evidence type="ECO:0000256" key="3">
    <source>
        <dbReference type="ARBA" id="ARBA00023235"/>
    </source>
</evidence>
<dbReference type="Pfam" id="PF01263">
    <property type="entry name" value="Aldose_epim"/>
    <property type="match status" value="1"/>
</dbReference>
<comment type="caution">
    <text evidence="5">The sequence shown here is derived from an EMBL/GenBank/DDBJ whole genome shotgun (WGS) entry which is preliminary data.</text>
</comment>
<reference evidence="5" key="3">
    <citation type="submission" date="2020-02" db="EMBL/GenBank/DDBJ databases">
        <authorList>
            <person name="Sarangi A.N."/>
            <person name="Ghosh S."/>
            <person name="Mukherjee M."/>
            <person name="Tripathy S."/>
        </authorList>
    </citation>
    <scope>NUCLEOTIDE SEQUENCE</scope>
    <source>
        <strain evidence="5">BDU141951</strain>
    </source>
</reference>
<dbReference type="PANTHER" id="PTHR11122:SF13">
    <property type="entry name" value="GLUCOSE-6-PHOSPHATE 1-EPIMERASE"/>
    <property type="match status" value="1"/>
</dbReference>
<evidence type="ECO:0000256" key="4">
    <source>
        <dbReference type="PIRNR" id="PIRNR016020"/>
    </source>
</evidence>
<evidence type="ECO:0000313" key="5">
    <source>
        <dbReference type="EMBL" id="NEV66093.1"/>
    </source>
</evidence>
<dbReference type="GO" id="GO:0030246">
    <property type="term" value="F:carbohydrate binding"/>
    <property type="evidence" value="ECO:0007669"/>
    <property type="project" value="UniProtKB-UniRule"/>
</dbReference>
<dbReference type="PIRSF" id="PIRSF016020">
    <property type="entry name" value="PHexose_mutarotase"/>
    <property type="match status" value="1"/>
</dbReference>
<dbReference type="GO" id="GO:0005975">
    <property type="term" value="P:carbohydrate metabolic process"/>
    <property type="evidence" value="ECO:0007669"/>
    <property type="project" value="InterPro"/>
</dbReference>
<name>A0A0C1YBI6_9CYAN</name>
<comment type="catalytic activity">
    <reaction evidence="1">
        <text>alpha-D-glucose 6-phosphate = beta-D-glucose 6-phosphate</text>
        <dbReference type="Rhea" id="RHEA:16249"/>
        <dbReference type="ChEBI" id="CHEBI:58225"/>
        <dbReference type="ChEBI" id="CHEBI:58247"/>
        <dbReference type="EC" id="5.1.3.15"/>
    </reaction>
</comment>
<dbReference type="GO" id="GO:0047938">
    <property type="term" value="F:glucose-6-phosphate 1-epimerase activity"/>
    <property type="evidence" value="ECO:0007669"/>
    <property type="project" value="UniProtKB-UniRule"/>
</dbReference>
<organism evidence="5">
    <name type="scientific">Lyngbya confervoides BDU141951</name>
    <dbReference type="NCBI Taxonomy" id="1574623"/>
    <lineage>
        <taxon>Bacteria</taxon>
        <taxon>Bacillati</taxon>
        <taxon>Cyanobacteriota</taxon>
        <taxon>Cyanophyceae</taxon>
        <taxon>Oscillatoriophycideae</taxon>
        <taxon>Oscillatoriales</taxon>
        <taxon>Microcoleaceae</taxon>
        <taxon>Lyngbya</taxon>
    </lineage>
</organism>
<dbReference type="EMBL" id="JTHE02000003">
    <property type="protein sequence ID" value="NEV66093.1"/>
    <property type="molecule type" value="Genomic_DNA"/>
</dbReference>
<keyword evidence="3 4" id="KW-0413">Isomerase</keyword>
<dbReference type="SUPFAM" id="SSF74650">
    <property type="entry name" value="Galactose mutarotase-like"/>
    <property type="match status" value="1"/>
</dbReference>
<accession>A0A0C1YBI6</accession>
<dbReference type="EC" id="5.1.3.15" evidence="4"/>
<dbReference type="CDD" id="cd09020">
    <property type="entry name" value="D-hex-6-P-epi_like"/>
    <property type="match status" value="1"/>
</dbReference>
<dbReference type="InterPro" id="IPR025532">
    <property type="entry name" value="G6P_1-epimerase"/>
</dbReference>
<dbReference type="InterPro" id="IPR008183">
    <property type="entry name" value="Aldose_1/G6P_1-epimerase"/>
</dbReference>
<dbReference type="Gene3D" id="2.70.98.10">
    <property type="match status" value="1"/>
</dbReference>
<dbReference type="AlphaFoldDB" id="A0A0C1YBI6"/>
<sequence length="300" mass="32562">MNLAQLNQDYGLAGQVKILEGTGGWPYLEVANTQATALISLYGGQVLAFKPRNASRDLLFVSDNAYYQVGKAIKGGTPICWPWFGPDPQGLGRPNHGFARNRLWEIKRTEALPSGATQVVLGFGDAEDTRELWPYAFALEIEITVGNTLALALVSRNLSDRPFDITQALHTYFTVGDITQTTVLGLDGTTYIDKVDGGTVKPQSGPLAIAAEVDRIYQNVPAELVIEDKALNRQIRITSTGNQTAVVWNPWLDVSAKSGDLTDDAYQHFVCVETTNAADDVVTVPAQGEFRLAVTYAIAA</sequence>
<comment type="similarity">
    <text evidence="2 4">Belongs to the glucose-6-phosphate 1-epimerase family.</text>
</comment>
<reference evidence="5" key="2">
    <citation type="journal article" date="2015" name="Genome Announc.">
        <title>Draft Genome Sequence of Filamentous Marine Cyanobacterium Lyngbya confervoides Strain BDU141951.</title>
        <authorList>
            <person name="Chandrababunaidu M.M."/>
            <person name="Sen D."/>
            <person name="Tripathy S."/>
        </authorList>
    </citation>
    <scope>NUCLEOTIDE SEQUENCE</scope>
    <source>
        <strain evidence="5">BDU141951</strain>
    </source>
</reference>
<dbReference type="InterPro" id="IPR014718">
    <property type="entry name" value="GH-type_carb-bd"/>
</dbReference>
<reference evidence="5" key="1">
    <citation type="submission" date="2014-11" db="EMBL/GenBank/DDBJ databases">
        <authorList>
            <person name="Malar M.C."/>
            <person name="Sen D."/>
            <person name="Tripathy S."/>
        </authorList>
    </citation>
    <scope>NUCLEOTIDE SEQUENCE</scope>
    <source>
        <strain evidence="5">BDU141951</strain>
    </source>
</reference>
<dbReference type="InterPro" id="IPR011013">
    <property type="entry name" value="Gal_mutarotase_sf_dom"/>
</dbReference>
<dbReference type="GO" id="GO:0005737">
    <property type="term" value="C:cytoplasm"/>
    <property type="evidence" value="ECO:0007669"/>
    <property type="project" value="TreeGrafter"/>
</dbReference>
<evidence type="ECO:0000256" key="1">
    <source>
        <dbReference type="ARBA" id="ARBA00001096"/>
    </source>
</evidence>
<protein>
    <recommendedName>
        <fullName evidence="4">Putative glucose-6-phosphate 1-epimerase</fullName>
        <ecNumber evidence="4">5.1.3.15</ecNumber>
    </recommendedName>
</protein>
<evidence type="ECO:0000256" key="2">
    <source>
        <dbReference type="ARBA" id="ARBA00005866"/>
    </source>
</evidence>
<proteinExistence type="inferred from homology"/>